<keyword evidence="2" id="KW-1185">Reference proteome</keyword>
<accession>A0AAP0JIQ5</accession>
<evidence type="ECO:0000313" key="1">
    <source>
        <dbReference type="EMBL" id="KAK9134796.1"/>
    </source>
</evidence>
<dbReference type="EMBL" id="JBBNAF010000006">
    <property type="protein sequence ID" value="KAK9134796.1"/>
    <property type="molecule type" value="Genomic_DNA"/>
</dbReference>
<sequence>MLPSGIVQMIKGIAPPSRHKGVDRALWLFNKSGEFSVKRTYELIEDQESQKSG</sequence>
<gene>
    <name evidence="1" type="ORF">Syun_014126</name>
</gene>
<comment type="caution">
    <text evidence="1">The sequence shown here is derived from an EMBL/GenBank/DDBJ whole genome shotgun (WGS) entry which is preliminary data.</text>
</comment>
<dbReference type="AlphaFoldDB" id="A0AAP0JIQ5"/>
<proteinExistence type="predicted"/>
<name>A0AAP0JIQ5_9MAGN</name>
<organism evidence="1 2">
    <name type="scientific">Stephania yunnanensis</name>
    <dbReference type="NCBI Taxonomy" id="152371"/>
    <lineage>
        <taxon>Eukaryota</taxon>
        <taxon>Viridiplantae</taxon>
        <taxon>Streptophyta</taxon>
        <taxon>Embryophyta</taxon>
        <taxon>Tracheophyta</taxon>
        <taxon>Spermatophyta</taxon>
        <taxon>Magnoliopsida</taxon>
        <taxon>Ranunculales</taxon>
        <taxon>Menispermaceae</taxon>
        <taxon>Menispermoideae</taxon>
        <taxon>Cissampelideae</taxon>
        <taxon>Stephania</taxon>
    </lineage>
</organism>
<protein>
    <submittedName>
        <fullName evidence="1">Uncharacterized protein</fullName>
    </submittedName>
</protein>
<dbReference type="Proteomes" id="UP001420932">
    <property type="component" value="Unassembled WGS sequence"/>
</dbReference>
<reference evidence="1 2" key="1">
    <citation type="submission" date="2024-01" db="EMBL/GenBank/DDBJ databases">
        <title>Genome assemblies of Stephania.</title>
        <authorList>
            <person name="Yang L."/>
        </authorList>
    </citation>
    <scope>NUCLEOTIDE SEQUENCE [LARGE SCALE GENOMIC DNA]</scope>
    <source>
        <strain evidence="1">YNDBR</strain>
        <tissue evidence="1">Leaf</tissue>
    </source>
</reference>
<evidence type="ECO:0000313" key="2">
    <source>
        <dbReference type="Proteomes" id="UP001420932"/>
    </source>
</evidence>